<dbReference type="InterPro" id="IPR006566">
    <property type="entry name" value="FBD"/>
</dbReference>
<organism evidence="3 4">
    <name type="scientific">Brassica napus</name>
    <name type="common">Rape</name>
    <dbReference type="NCBI Taxonomy" id="3708"/>
    <lineage>
        <taxon>Eukaryota</taxon>
        <taxon>Viridiplantae</taxon>
        <taxon>Streptophyta</taxon>
        <taxon>Embryophyta</taxon>
        <taxon>Tracheophyta</taxon>
        <taxon>Spermatophyta</taxon>
        <taxon>Magnoliopsida</taxon>
        <taxon>eudicotyledons</taxon>
        <taxon>Gunneridae</taxon>
        <taxon>Pentapetalae</taxon>
        <taxon>rosids</taxon>
        <taxon>malvids</taxon>
        <taxon>Brassicales</taxon>
        <taxon>Brassicaceae</taxon>
        <taxon>Brassiceae</taxon>
        <taxon>Brassica</taxon>
    </lineage>
</organism>
<reference evidence="3" key="2">
    <citation type="submission" date="2014-06" db="EMBL/GenBank/DDBJ databases">
        <authorList>
            <person name="Genoscope - CEA"/>
        </authorList>
    </citation>
    <scope>NUCLEOTIDE SEQUENCE</scope>
</reference>
<evidence type="ECO:0000259" key="1">
    <source>
        <dbReference type="PROSITE" id="PS50181"/>
    </source>
</evidence>
<dbReference type="EMBL" id="LK032529">
    <property type="protein sequence ID" value="CDY42569.1"/>
    <property type="molecule type" value="Genomic_DNA"/>
</dbReference>
<dbReference type="SUPFAM" id="SSF81383">
    <property type="entry name" value="F-box domain"/>
    <property type="match status" value="1"/>
</dbReference>
<dbReference type="OMA" id="FTIDILP"/>
<dbReference type="AlphaFoldDB" id="A0A078HZ34"/>
<evidence type="ECO:0000313" key="2">
    <source>
        <dbReference type="EMBL" id="CAF2274003.1"/>
    </source>
</evidence>
<dbReference type="Gramene" id="CDY42569">
    <property type="protein sequence ID" value="CDY42569"/>
    <property type="gene ID" value="GSBRNA2T00075063001"/>
</dbReference>
<dbReference type="Proteomes" id="UP001295469">
    <property type="component" value="Chromosome A04"/>
</dbReference>
<proteinExistence type="predicted"/>
<dbReference type="InterPro" id="IPR036047">
    <property type="entry name" value="F-box-like_dom_sf"/>
</dbReference>
<dbReference type="Gene3D" id="1.20.1280.50">
    <property type="match status" value="1"/>
</dbReference>
<name>A0A078HZ34_BRANA</name>
<evidence type="ECO:0000313" key="3">
    <source>
        <dbReference type="EMBL" id="CDY42569.1"/>
    </source>
</evidence>
<keyword evidence="4" id="KW-1185">Reference proteome</keyword>
<evidence type="ECO:0000313" key="4">
    <source>
        <dbReference type="Proteomes" id="UP000028999"/>
    </source>
</evidence>
<dbReference type="PANTHER" id="PTHR31293:SF12">
    <property type="entry name" value="RNI-LIKE SUPERFAMILY PROTEIN"/>
    <property type="match status" value="1"/>
</dbReference>
<reference evidence="2" key="3">
    <citation type="submission" date="2021-01" db="EMBL/GenBank/DDBJ databases">
        <authorList>
            <consortium name="Genoscope - CEA"/>
            <person name="William W."/>
        </authorList>
    </citation>
    <scope>NUCLEOTIDE SEQUENCE</scope>
</reference>
<dbReference type="EMBL" id="HG994358">
    <property type="protein sequence ID" value="CAF2274003.1"/>
    <property type="molecule type" value="Genomic_DNA"/>
</dbReference>
<dbReference type="PANTHER" id="PTHR31293">
    <property type="entry name" value="RNI-LIKE SUPERFAMILY PROTEIN"/>
    <property type="match status" value="1"/>
</dbReference>
<dbReference type="InterPro" id="IPR055294">
    <property type="entry name" value="FBL60-like"/>
</dbReference>
<reference evidence="3 4" key="1">
    <citation type="journal article" date="2014" name="Science">
        <title>Plant genetics. Early allopolyploid evolution in the post-Neolithic Brassica napus oilseed genome.</title>
        <authorList>
            <person name="Chalhoub B."/>
            <person name="Denoeud F."/>
            <person name="Liu S."/>
            <person name="Parkin I.A."/>
            <person name="Tang H."/>
            <person name="Wang X."/>
            <person name="Chiquet J."/>
            <person name="Belcram H."/>
            <person name="Tong C."/>
            <person name="Samans B."/>
            <person name="Correa M."/>
            <person name="Da Silva C."/>
            <person name="Just J."/>
            <person name="Falentin C."/>
            <person name="Koh C.S."/>
            <person name="Le Clainche I."/>
            <person name="Bernard M."/>
            <person name="Bento P."/>
            <person name="Noel B."/>
            <person name="Labadie K."/>
            <person name="Alberti A."/>
            <person name="Charles M."/>
            <person name="Arnaud D."/>
            <person name="Guo H."/>
            <person name="Daviaud C."/>
            <person name="Alamery S."/>
            <person name="Jabbari K."/>
            <person name="Zhao M."/>
            <person name="Edger P.P."/>
            <person name="Chelaifa H."/>
            <person name="Tack D."/>
            <person name="Lassalle G."/>
            <person name="Mestiri I."/>
            <person name="Schnel N."/>
            <person name="Le Paslier M.C."/>
            <person name="Fan G."/>
            <person name="Renault V."/>
            <person name="Bayer P.E."/>
            <person name="Golicz A.A."/>
            <person name="Manoli S."/>
            <person name="Lee T.H."/>
            <person name="Thi V.H."/>
            <person name="Chalabi S."/>
            <person name="Hu Q."/>
            <person name="Fan C."/>
            <person name="Tollenaere R."/>
            <person name="Lu Y."/>
            <person name="Battail C."/>
            <person name="Shen J."/>
            <person name="Sidebottom C.H."/>
            <person name="Wang X."/>
            <person name="Canaguier A."/>
            <person name="Chauveau A."/>
            <person name="Berard A."/>
            <person name="Deniot G."/>
            <person name="Guan M."/>
            <person name="Liu Z."/>
            <person name="Sun F."/>
            <person name="Lim Y.P."/>
            <person name="Lyons E."/>
            <person name="Town C.D."/>
            <person name="Bancroft I."/>
            <person name="Wang X."/>
            <person name="Meng J."/>
            <person name="Ma J."/>
            <person name="Pires J.C."/>
            <person name="King G.J."/>
            <person name="Brunel D."/>
            <person name="Delourme R."/>
            <person name="Renard M."/>
            <person name="Aury J.M."/>
            <person name="Adams K.L."/>
            <person name="Batley J."/>
            <person name="Snowdon R.J."/>
            <person name="Tost J."/>
            <person name="Edwards D."/>
            <person name="Zhou Y."/>
            <person name="Hua W."/>
            <person name="Sharpe A.G."/>
            <person name="Paterson A.H."/>
            <person name="Guan C."/>
            <person name="Wincker P."/>
        </authorList>
    </citation>
    <scope>NUCLEOTIDE SEQUENCE [LARGE SCALE GENOMIC DNA]</scope>
    <source>
        <strain evidence="4">cv. Darmor-bzh</strain>
    </source>
</reference>
<dbReference type="SMART" id="SM00579">
    <property type="entry name" value="FBD"/>
    <property type="match status" value="1"/>
</dbReference>
<gene>
    <name evidence="3" type="primary">BnaA04g10440D</name>
    <name evidence="2" type="ORF">DARMORV10_A04P13600.1</name>
    <name evidence="3" type="ORF">GSBRNA2T00075063001</name>
</gene>
<accession>A0A078HZ34</accession>
<dbReference type="Pfam" id="PF12937">
    <property type="entry name" value="F-box-like"/>
    <property type="match status" value="1"/>
</dbReference>
<dbReference type="PROSITE" id="PS50181">
    <property type="entry name" value="FBOX"/>
    <property type="match status" value="1"/>
</dbReference>
<protein>
    <submittedName>
        <fullName evidence="2">(rape) hypothetical protein</fullName>
    </submittedName>
    <submittedName>
        <fullName evidence="3">BnaA04g10440D protein</fullName>
    </submittedName>
</protein>
<dbReference type="InterPro" id="IPR001810">
    <property type="entry name" value="F-box_dom"/>
</dbReference>
<dbReference type="Proteomes" id="UP000028999">
    <property type="component" value="Unassembled WGS sequence"/>
</dbReference>
<feature type="domain" description="F-box" evidence="1">
    <location>
        <begin position="1"/>
        <end position="37"/>
    </location>
</feature>
<sequence>MDRISDLPDEILHHIGSFLSAKEAAFATLLSKRWRTLFTIIPKSVAHLHVQQEDVSRILRIEYWLYLSALASGHSLSNVNMSLGTKTLSTLKRLTIRRREWFSYDETDEDNTRVDSRCLTHEFDNYSDYVPKEYLTVNLDSLVEANLNLWVDEEGVWRPYHATTFNPMTLINGLKHVAILSLTSEAVEMFDVLNESIPMFVMVSQLSLGLSEGCWFSLTNVIKKFPNLKTLIIEGSVHYDYSEYSCLLSCPVEVLKINEYYGSVNELEQTKHFLGKLPCLELVVVCARETSSEAKLQIMAELLMIPRASSKCKIQVKFFSR</sequence>
<dbReference type="PaxDb" id="3708-A0A078HZ34"/>